<dbReference type="CDD" id="cd00054">
    <property type="entry name" value="EGF_CA"/>
    <property type="match status" value="5"/>
</dbReference>
<dbReference type="InterPro" id="IPR005533">
    <property type="entry name" value="AMOP_dom"/>
</dbReference>
<evidence type="ECO:0000259" key="10">
    <source>
        <dbReference type="PROSITE" id="PS50856"/>
    </source>
</evidence>
<evidence type="ECO:0000313" key="12">
    <source>
        <dbReference type="EMBL" id="KAL3837641.1"/>
    </source>
</evidence>
<dbReference type="EMBL" id="JBJQND010000018">
    <property type="protein sequence ID" value="KAL3837641.1"/>
    <property type="molecule type" value="Genomic_DNA"/>
</dbReference>
<name>A0ABD3TM25_SINWO</name>
<dbReference type="InterPro" id="IPR018097">
    <property type="entry name" value="EGF_Ca-bd_CS"/>
</dbReference>
<dbReference type="Pfam" id="PF06119">
    <property type="entry name" value="NIDO"/>
    <property type="match status" value="1"/>
</dbReference>
<reference evidence="12 13" key="1">
    <citation type="submission" date="2024-11" db="EMBL/GenBank/DDBJ databases">
        <title>Chromosome-level genome assembly of the freshwater bivalve Anodonta woodiana.</title>
        <authorList>
            <person name="Chen X."/>
        </authorList>
    </citation>
    <scope>NUCLEOTIDE SEQUENCE [LARGE SCALE GENOMIC DNA]</scope>
    <source>
        <strain evidence="12">MN2024</strain>
        <tissue evidence="12">Gills</tissue>
    </source>
</reference>
<keyword evidence="6 8" id="KW-1015">Disulfide bond</keyword>
<keyword evidence="3" id="KW-0732">Signal</keyword>
<dbReference type="PANTHER" id="PTHR24050:SF28">
    <property type="entry name" value="UROMODULIN-LIKE"/>
    <property type="match status" value="1"/>
</dbReference>
<evidence type="ECO:0000256" key="8">
    <source>
        <dbReference type="PROSITE-ProRule" id="PRU00076"/>
    </source>
</evidence>
<dbReference type="Pfam" id="PF07645">
    <property type="entry name" value="EGF_CA"/>
    <property type="match status" value="11"/>
</dbReference>
<dbReference type="Proteomes" id="UP001634394">
    <property type="component" value="Unassembled WGS sequence"/>
</dbReference>
<evidence type="ECO:0000259" key="9">
    <source>
        <dbReference type="PROSITE" id="PS50026"/>
    </source>
</evidence>
<dbReference type="Gene3D" id="2.10.25.10">
    <property type="entry name" value="Laminin"/>
    <property type="match status" value="15"/>
</dbReference>
<evidence type="ECO:0000256" key="3">
    <source>
        <dbReference type="ARBA" id="ARBA00022729"/>
    </source>
</evidence>
<feature type="domain" description="EGF-like" evidence="9">
    <location>
        <begin position="1489"/>
        <end position="1529"/>
    </location>
</feature>
<feature type="non-terminal residue" evidence="12">
    <location>
        <position position="1673"/>
    </location>
</feature>
<sequence length="1673" mass="186728">MVCTNGLVSFQREYTNPNPSADADAYSGYSFVAPYYTDFDTGRDNTSGKVYYQLYDVLRNKDLLNNTNVIKTQKRLQELNEEQSYKAAMIFIATWYKNSPYPADQKRNESASFQMVLTTDGYSTFVMYVYFPGEMHLRQDNVLIGYHFKTGEFKRHLISFTSQAANIDMHVDTNGSIGLIVYRLTSQGSYLSNFDIQCLEWFEASQDHKDEYNRKLAEMPDCPCNSRWITYDPWFSVPMQIVFNNVNTSCMGIAPSLKFSPHGKVCCFDSSTGGWLSDSPRAGGFLKFNPSTHIKEFESEDLRMKQLCCEKSNNCHLYYALRPVGKCYTNFPYEFALSWGDPHIKTLDSKTYTFNGWGEFTLMSLRTENASFILQGRTEKARFKNGTLSDATSFTAFAARDSNNASIYVEMSADGNGTYVYGNGMDYSKALADKENDFFVFTETLSIARAKGETTLNFVFPSTGQPISLNVKVGAEMFTLAVTLPPIFKNKTKGLLGNYDGTIDESESVFIYSKGKNHADFDHKNFTPKFSDEATPEQIITSTKYCDRSAECIYDFIMTGSELVATNTKTAQENDWNRTKEVSNQIPSLSFVGKRTINITDDQTINLKLNAIDDGPVTFRIETNTVDAHFVYRDDTTAVLNVTLRRRDYQCDLSVTAMDEQGFYAPPVRLDLIICDGCSRHGRCDFDTIQTDSEQCSFRKVKCICDPYWEGSSCELDFDGCRGSPCSLNRSCADVNAYVHNTTGIAFNCSQCPQDYSKDGNKCLDIDECNKTSDGCNQKCVNTIGSFYCECDAGYALSTDRRTCEDIDECETHLDNCEQICTNAVGSFTCGCFSGFTYNVSMKVCTRTALPNVCDGRAIDCKQTAGCTSVNGTAICFCLKGFQLSNQGTTCIDSDECVYNPCSQICHNSIGGFSCHCLQGYELGQDNRTCIECKYPKYGNYCQGTCSCGTHGVQCHHVKGCKCESGWQGNECQQDIDECTQTPNICSDPFSICTNLAGTYTCQCVDGFKKNESGRCQDIDECSDPYWNKCSQLCSNTLRGFTCGCKQGYQLDHQDRYKCIDVDECAKGSSGCEQICVNTSGLYNCYCEYGYKLRTDRKTCEKETNVCAKLGNMNCSQICLVVDRKPVCVCQQGYFLDTDGTTCKDINECEKKTSCSQPDNCFNMDGSFSCYCSDGYRLDNDGVTCRECDEFHYGKNCNNKCNCGIGAAGCDKLKGCICKPGWQGPRCETDVNECLLNNSLCLGKHQMCINTAGSYVCTCQNGYIRESNSSVDCKDLNECDDPVLNICDQNCTNTNGSYSCTCNEGFIWQDNRCVDINECERSNNCQHICDNLQGSYRCLCYTDFKIDVDNTMECKPITECPRNETEFCASKRAQCAIRRGNAVCQCSKGFEWNSEHGDCIDIIDCDANARCNQQCIEEIGGYACACSNGYRLLENNVTCVACDNNTYAAGCSEICQCFHNNAVNETQTCDHVNGTCICKAGWEGRCDRDIDECTRNPQICRGTPNSGCHNTIGGYECSCLRGYVRQRNQCIPDGETVVVMAVKLDVALGDGVNLNVTATYEYFSNAAKIALVEFYRQRMMEKLKRIEIISLASGSLIIDYNIYIFNTQEVVGNLTLTNVELASGASVMFENKSSGILDVKVAGRMVTSHPSDEELCKLYKLTFPTCNNGYMCT</sequence>
<feature type="domain" description="EGF-like" evidence="9">
    <location>
        <begin position="975"/>
        <end position="1017"/>
    </location>
</feature>
<comment type="subcellular location">
    <subcellularLocation>
        <location evidence="1">Membrane</location>
    </subcellularLocation>
</comment>
<feature type="domain" description="EGF-like" evidence="9">
    <location>
        <begin position="893"/>
        <end position="931"/>
    </location>
</feature>
<keyword evidence="2 8" id="KW-0245">EGF-like domain</keyword>
<dbReference type="SMART" id="SM00181">
    <property type="entry name" value="EGF"/>
    <property type="match status" value="19"/>
</dbReference>
<evidence type="ECO:0000256" key="1">
    <source>
        <dbReference type="ARBA" id="ARBA00004370"/>
    </source>
</evidence>
<gene>
    <name evidence="12" type="ORF">ACJMK2_022987</name>
</gene>
<dbReference type="PROSITE" id="PS50856">
    <property type="entry name" value="AMOP"/>
    <property type="match status" value="1"/>
</dbReference>
<dbReference type="SMART" id="SM00179">
    <property type="entry name" value="EGF_CA"/>
    <property type="match status" value="12"/>
</dbReference>
<accession>A0ABD3TM25</accession>
<dbReference type="SUPFAM" id="SSF57196">
    <property type="entry name" value="EGF/Laminin"/>
    <property type="match status" value="3"/>
</dbReference>
<dbReference type="PROSITE" id="PS01187">
    <property type="entry name" value="EGF_CA"/>
    <property type="match status" value="6"/>
</dbReference>
<dbReference type="InterPro" id="IPR000742">
    <property type="entry name" value="EGF"/>
</dbReference>
<evidence type="ECO:0000313" key="13">
    <source>
        <dbReference type="Proteomes" id="UP001634394"/>
    </source>
</evidence>
<dbReference type="FunFam" id="2.10.25.10:FF:000119">
    <property type="entry name" value="vitamin K-dependent protein S"/>
    <property type="match status" value="1"/>
</dbReference>
<dbReference type="PROSITE" id="PS01186">
    <property type="entry name" value="EGF_2"/>
    <property type="match status" value="7"/>
</dbReference>
<dbReference type="FunFam" id="2.10.25.10:FF:000005">
    <property type="entry name" value="Fibrillin 2"/>
    <property type="match status" value="1"/>
</dbReference>
<dbReference type="InterPro" id="IPR001881">
    <property type="entry name" value="EGF-like_Ca-bd_dom"/>
</dbReference>
<keyword evidence="7" id="KW-0325">Glycoprotein</keyword>
<feature type="disulfide bond" evidence="8">
    <location>
        <begin position="1500"/>
        <end position="1517"/>
    </location>
</feature>
<dbReference type="InterPro" id="IPR000152">
    <property type="entry name" value="EGF-type_Asp/Asn_hydroxyl_site"/>
</dbReference>
<feature type="domain" description="VWFD" evidence="11">
    <location>
        <begin position="334"/>
        <end position="533"/>
    </location>
</feature>
<keyword evidence="13" id="KW-1185">Reference proteome</keyword>
<evidence type="ECO:0000256" key="2">
    <source>
        <dbReference type="ARBA" id="ARBA00022536"/>
    </source>
</evidence>
<evidence type="ECO:0000256" key="5">
    <source>
        <dbReference type="ARBA" id="ARBA00023136"/>
    </source>
</evidence>
<comment type="caution">
    <text evidence="12">The sequence shown here is derived from an EMBL/GenBank/DDBJ whole genome shotgun (WGS) entry which is preliminary data.</text>
</comment>
<proteinExistence type="predicted"/>
<dbReference type="PROSITE" id="PS00010">
    <property type="entry name" value="ASX_HYDROXYL"/>
    <property type="match status" value="7"/>
</dbReference>
<dbReference type="PROSITE" id="PS50026">
    <property type="entry name" value="EGF_3"/>
    <property type="match status" value="6"/>
</dbReference>
<comment type="caution">
    <text evidence="8">Lacks conserved residue(s) required for the propagation of feature annotation.</text>
</comment>
<dbReference type="InterPro" id="IPR009030">
    <property type="entry name" value="Growth_fac_rcpt_cys_sf"/>
</dbReference>
<dbReference type="InterPro" id="IPR003886">
    <property type="entry name" value="NIDO_dom"/>
</dbReference>
<organism evidence="12 13">
    <name type="scientific">Sinanodonta woodiana</name>
    <name type="common">Chinese pond mussel</name>
    <name type="synonym">Anodonta woodiana</name>
    <dbReference type="NCBI Taxonomy" id="1069815"/>
    <lineage>
        <taxon>Eukaryota</taxon>
        <taxon>Metazoa</taxon>
        <taxon>Spiralia</taxon>
        <taxon>Lophotrochozoa</taxon>
        <taxon>Mollusca</taxon>
        <taxon>Bivalvia</taxon>
        <taxon>Autobranchia</taxon>
        <taxon>Heteroconchia</taxon>
        <taxon>Palaeoheterodonta</taxon>
        <taxon>Unionida</taxon>
        <taxon>Unionoidea</taxon>
        <taxon>Unionidae</taxon>
        <taxon>Unioninae</taxon>
        <taxon>Sinanodonta</taxon>
    </lineage>
</organism>
<dbReference type="PANTHER" id="PTHR24050">
    <property type="entry name" value="PA14 DOMAIN-CONTAINING PROTEIN"/>
    <property type="match status" value="1"/>
</dbReference>
<evidence type="ECO:0000256" key="7">
    <source>
        <dbReference type="ARBA" id="ARBA00023180"/>
    </source>
</evidence>
<dbReference type="InterPro" id="IPR049883">
    <property type="entry name" value="NOTCH1_EGF-like"/>
</dbReference>
<dbReference type="SUPFAM" id="SSF57184">
    <property type="entry name" value="Growth factor receptor domain"/>
    <property type="match status" value="4"/>
</dbReference>
<feature type="domain" description="EGF-like" evidence="9">
    <location>
        <begin position="1145"/>
        <end position="1186"/>
    </location>
</feature>
<dbReference type="PROSITE" id="PS51233">
    <property type="entry name" value="VWFD"/>
    <property type="match status" value="1"/>
</dbReference>
<feature type="domain" description="AMOP" evidence="10">
    <location>
        <begin position="190"/>
        <end position="322"/>
    </location>
</feature>
<dbReference type="GO" id="GO:0016020">
    <property type="term" value="C:membrane"/>
    <property type="evidence" value="ECO:0007669"/>
    <property type="project" value="UniProtKB-SubCell"/>
</dbReference>
<dbReference type="InterPro" id="IPR052235">
    <property type="entry name" value="Nephronectin_domain"/>
</dbReference>
<dbReference type="InterPro" id="IPR001846">
    <property type="entry name" value="VWF_type-D"/>
</dbReference>
<keyword evidence="5" id="KW-0472">Membrane</keyword>
<evidence type="ECO:0000256" key="4">
    <source>
        <dbReference type="ARBA" id="ARBA00022737"/>
    </source>
</evidence>
<evidence type="ECO:0000259" key="11">
    <source>
        <dbReference type="PROSITE" id="PS51233"/>
    </source>
</evidence>
<keyword evidence="4" id="KW-0677">Repeat</keyword>
<feature type="domain" description="EGF-like" evidence="9">
    <location>
        <begin position="1230"/>
        <end position="1269"/>
    </location>
</feature>
<feature type="domain" description="EGF-like" evidence="9">
    <location>
        <begin position="765"/>
        <end position="805"/>
    </location>
</feature>
<evidence type="ECO:0000256" key="6">
    <source>
        <dbReference type="ARBA" id="ARBA00023157"/>
    </source>
</evidence>
<protein>
    <submittedName>
        <fullName evidence="12">Uncharacterized protein</fullName>
    </submittedName>
</protein>
<dbReference type="FunFam" id="2.10.25.10:FF:000010">
    <property type="entry name" value="Pro-epidermal growth factor"/>
    <property type="match status" value="1"/>
</dbReference>